<dbReference type="Pfam" id="PF00443">
    <property type="entry name" value="UCH"/>
    <property type="match status" value="1"/>
</dbReference>
<keyword evidence="3" id="KW-0378">Hydrolase</keyword>
<feature type="compositionally biased region" description="Polar residues" evidence="1">
    <location>
        <begin position="161"/>
        <end position="184"/>
    </location>
</feature>
<dbReference type="VEuPathDB" id="TrichDB:TVAGG3_0429640"/>
<dbReference type="AlphaFoldDB" id="A2F9N6"/>
<evidence type="ECO:0000313" key="4">
    <source>
        <dbReference type="Proteomes" id="UP000001542"/>
    </source>
</evidence>
<proteinExistence type="predicted"/>
<dbReference type="STRING" id="5722.A2F9N6"/>
<dbReference type="PANTHER" id="PTHR24006:SF644">
    <property type="entry name" value="UBIQUITIN CARBOXYL-TERMINAL HYDROLASE 7"/>
    <property type="match status" value="1"/>
</dbReference>
<keyword evidence="4" id="KW-1185">Reference proteome</keyword>
<protein>
    <submittedName>
        <fullName evidence="3">Clan CA, family C19, ubiquitin hydrolase-like cysteine peptidase</fullName>
    </submittedName>
</protein>
<sequence length="493" mass="55950">MTKMVNLVFDWKPNGQNLEFPIDLANNAYKLSTKVVISPNYLLKFKIEPIKNQKEKITFTITASEGYQSQNVPEVLDFSKKDFYFICFNKFTPEKSVKITIDNIKSSLTKPDSEIENDPSYYHVQKSSNTPNEVPNAQIPKNPEVLKNSATNYKNQYPYPNATNKPPESNTSVNYTSYYPNSTNETDKFTKSNPISEESKPEATQKTKETNSSFYGQSKLTDSTQRSNFSESNSNSTEKTTKPKPPEQPKSSSTSKTSNTKELTPTSFGSSWGTGQTKPNQSKMVPNSTPSTTYEENPEIQRKLLAQYNKKPDLKNNKYPGLENQGQTCYINAFIQILYHSLPFSSGIDDLKCRDKIIVSLRSLFKEMDETKVGYVSTTDLTKKFGWTDEFVTQQHDATEFLGILFNKINLCLKNTDEKDFLKNIFGFQTEQTTKKTKEQSIAIIDNEKLDVPLMATIEESIAQTSKPDVFESEEGKVTKVTKIKTFPKVLLI</sequence>
<dbReference type="InterPro" id="IPR018200">
    <property type="entry name" value="USP_CS"/>
</dbReference>
<dbReference type="GO" id="GO:0016579">
    <property type="term" value="P:protein deubiquitination"/>
    <property type="evidence" value="ECO:0007669"/>
    <property type="project" value="InterPro"/>
</dbReference>
<feature type="compositionally biased region" description="Low complexity" evidence="1">
    <location>
        <begin position="227"/>
        <end position="238"/>
    </location>
</feature>
<dbReference type="PANTHER" id="PTHR24006">
    <property type="entry name" value="UBIQUITIN CARBOXYL-TERMINAL HYDROLASE"/>
    <property type="match status" value="1"/>
</dbReference>
<dbReference type="EMBL" id="DS113678">
    <property type="protein sequence ID" value="EAX98366.1"/>
    <property type="molecule type" value="Genomic_DNA"/>
</dbReference>
<dbReference type="SUPFAM" id="SSF54001">
    <property type="entry name" value="Cysteine proteinases"/>
    <property type="match status" value="1"/>
</dbReference>
<dbReference type="RefSeq" id="XP_001311296.1">
    <property type="nucleotide sequence ID" value="XM_001311295.1"/>
</dbReference>
<feature type="domain" description="USP" evidence="2">
    <location>
        <begin position="320"/>
        <end position="493"/>
    </location>
</feature>
<dbReference type="KEGG" id="tva:4756163"/>
<reference evidence="3" key="2">
    <citation type="journal article" date="2007" name="Science">
        <title>Draft genome sequence of the sexually transmitted pathogen Trichomonas vaginalis.</title>
        <authorList>
            <person name="Carlton J.M."/>
            <person name="Hirt R.P."/>
            <person name="Silva J.C."/>
            <person name="Delcher A.L."/>
            <person name="Schatz M."/>
            <person name="Zhao Q."/>
            <person name="Wortman J.R."/>
            <person name="Bidwell S.L."/>
            <person name="Alsmark U.C.M."/>
            <person name="Besteiro S."/>
            <person name="Sicheritz-Ponten T."/>
            <person name="Noel C.J."/>
            <person name="Dacks J.B."/>
            <person name="Foster P.G."/>
            <person name="Simillion C."/>
            <person name="Van de Peer Y."/>
            <person name="Miranda-Saavedra D."/>
            <person name="Barton G.J."/>
            <person name="Westrop G.D."/>
            <person name="Mueller S."/>
            <person name="Dessi D."/>
            <person name="Fiori P.L."/>
            <person name="Ren Q."/>
            <person name="Paulsen I."/>
            <person name="Zhang H."/>
            <person name="Bastida-Corcuera F.D."/>
            <person name="Simoes-Barbosa A."/>
            <person name="Brown M.T."/>
            <person name="Hayes R.D."/>
            <person name="Mukherjee M."/>
            <person name="Okumura C.Y."/>
            <person name="Schneider R."/>
            <person name="Smith A.J."/>
            <person name="Vanacova S."/>
            <person name="Villalvazo M."/>
            <person name="Haas B.J."/>
            <person name="Pertea M."/>
            <person name="Feldblyum T.V."/>
            <person name="Utterback T.R."/>
            <person name="Shu C.L."/>
            <person name="Osoegawa K."/>
            <person name="de Jong P.J."/>
            <person name="Hrdy I."/>
            <person name="Horvathova L."/>
            <person name="Zubacova Z."/>
            <person name="Dolezal P."/>
            <person name="Malik S.B."/>
            <person name="Logsdon J.M. Jr."/>
            <person name="Henze K."/>
            <person name="Gupta A."/>
            <person name="Wang C.C."/>
            <person name="Dunne R.L."/>
            <person name="Upcroft J.A."/>
            <person name="Upcroft P."/>
            <person name="White O."/>
            <person name="Salzberg S.L."/>
            <person name="Tang P."/>
            <person name="Chiu C.-H."/>
            <person name="Lee Y.-S."/>
            <person name="Embley T.M."/>
            <person name="Coombs G.H."/>
            <person name="Mottram J.C."/>
            <person name="Tachezy J."/>
            <person name="Fraser-Liggett C.M."/>
            <person name="Johnson P.J."/>
        </authorList>
    </citation>
    <scope>NUCLEOTIDE SEQUENCE [LARGE SCALE GENOMIC DNA]</scope>
    <source>
        <strain evidence="3">G3</strain>
    </source>
</reference>
<reference evidence="3" key="1">
    <citation type="submission" date="2006-10" db="EMBL/GenBank/DDBJ databases">
        <authorList>
            <person name="Amadeo P."/>
            <person name="Zhao Q."/>
            <person name="Wortman J."/>
            <person name="Fraser-Liggett C."/>
            <person name="Carlton J."/>
        </authorList>
    </citation>
    <scope>NUCLEOTIDE SEQUENCE</scope>
    <source>
        <strain evidence="3">G3</strain>
    </source>
</reference>
<dbReference type="InterPro" id="IPR050164">
    <property type="entry name" value="Peptidase_C19"/>
</dbReference>
<dbReference type="InterPro" id="IPR038765">
    <property type="entry name" value="Papain-like_cys_pep_sf"/>
</dbReference>
<dbReference type="PROSITE" id="PS50235">
    <property type="entry name" value="USP_3"/>
    <property type="match status" value="1"/>
</dbReference>
<dbReference type="InterPro" id="IPR001394">
    <property type="entry name" value="Peptidase_C19_UCH"/>
</dbReference>
<feature type="compositionally biased region" description="Polar residues" evidence="1">
    <location>
        <begin position="210"/>
        <end position="226"/>
    </location>
</feature>
<dbReference type="Gene3D" id="3.90.70.10">
    <property type="entry name" value="Cysteine proteinases"/>
    <property type="match status" value="1"/>
</dbReference>
<gene>
    <name evidence="3" type="ORF">TVAG_357350</name>
</gene>
<organism evidence="3 4">
    <name type="scientific">Trichomonas vaginalis (strain ATCC PRA-98 / G3)</name>
    <dbReference type="NCBI Taxonomy" id="412133"/>
    <lineage>
        <taxon>Eukaryota</taxon>
        <taxon>Metamonada</taxon>
        <taxon>Parabasalia</taxon>
        <taxon>Trichomonadida</taxon>
        <taxon>Trichomonadidae</taxon>
        <taxon>Trichomonas</taxon>
    </lineage>
</organism>
<feature type="compositionally biased region" description="Polar residues" evidence="1">
    <location>
        <begin position="263"/>
        <end position="295"/>
    </location>
</feature>
<dbReference type="OrthoDB" id="289038at2759"/>
<feature type="compositionally biased region" description="Low complexity" evidence="1">
    <location>
        <begin position="249"/>
        <end position="262"/>
    </location>
</feature>
<feature type="region of interest" description="Disordered" evidence="1">
    <location>
        <begin position="152"/>
        <end position="297"/>
    </location>
</feature>
<dbReference type="eggNOG" id="KOG4598">
    <property type="taxonomic scope" value="Eukaryota"/>
</dbReference>
<evidence type="ECO:0000259" key="2">
    <source>
        <dbReference type="PROSITE" id="PS50235"/>
    </source>
</evidence>
<name>A2F9N6_TRIV3</name>
<feature type="compositionally biased region" description="Basic and acidic residues" evidence="1">
    <location>
        <begin position="197"/>
        <end position="209"/>
    </location>
</feature>
<dbReference type="PROSITE" id="PS00972">
    <property type="entry name" value="USP_1"/>
    <property type="match status" value="1"/>
</dbReference>
<dbReference type="Proteomes" id="UP000001542">
    <property type="component" value="Unassembled WGS sequence"/>
</dbReference>
<accession>A2F9N6</accession>
<evidence type="ECO:0000256" key="1">
    <source>
        <dbReference type="SAM" id="MobiDB-lite"/>
    </source>
</evidence>
<dbReference type="GO" id="GO:0004843">
    <property type="term" value="F:cysteine-type deubiquitinase activity"/>
    <property type="evidence" value="ECO:0007669"/>
    <property type="project" value="InterPro"/>
</dbReference>
<dbReference type="InterPro" id="IPR028889">
    <property type="entry name" value="USP"/>
</dbReference>
<dbReference type="InParanoid" id="A2F9N6"/>
<evidence type="ECO:0000313" key="3">
    <source>
        <dbReference type="EMBL" id="EAX98366.1"/>
    </source>
</evidence>